<reference evidence="1 2" key="1">
    <citation type="submission" date="2023-02" db="EMBL/GenBank/DDBJ databases">
        <title>LHISI_Scaffold_Assembly.</title>
        <authorList>
            <person name="Stuart O.P."/>
            <person name="Cleave R."/>
            <person name="Magrath M.J.L."/>
            <person name="Mikheyev A.S."/>
        </authorList>
    </citation>
    <scope>NUCLEOTIDE SEQUENCE [LARGE SCALE GENOMIC DNA]</scope>
    <source>
        <strain evidence="1">Daus_M_001</strain>
        <tissue evidence="1">Leg muscle</tissue>
    </source>
</reference>
<keyword evidence="2" id="KW-1185">Reference proteome</keyword>
<name>A0ABQ9HXK9_9NEOP</name>
<dbReference type="EMBL" id="JARBHB010000003">
    <property type="protein sequence ID" value="KAJ8889112.1"/>
    <property type="molecule type" value="Genomic_DNA"/>
</dbReference>
<organism evidence="1 2">
    <name type="scientific">Dryococelus australis</name>
    <dbReference type="NCBI Taxonomy" id="614101"/>
    <lineage>
        <taxon>Eukaryota</taxon>
        <taxon>Metazoa</taxon>
        <taxon>Ecdysozoa</taxon>
        <taxon>Arthropoda</taxon>
        <taxon>Hexapoda</taxon>
        <taxon>Insecta</taxon>
        <taxon>Pterygota</taxon>
        <taxon>Neoptera</taxon>
        <taxon>Polyneoptera</taxon>
        <taxon>Phasmatodea</taxon>
        <taxon>Verophasmatodea</taxon>
        <taxon>Anareolatae</taxon>
        <taxon>Phasmatidae</taxon>
        <taxon>Eurycanthinae</taxon>
        <taxon>Dryococelus</taxon>
    </lineage>
</organism>
<accession>A0ABQ9HXK9</accession>
<gene>
    <name evidence="1" type="ORF">PR048_008606</name>
</gene>
<sequence>MSLKWQYMEWMVKGRHKMTGQVRWPSLTLLCQWVLDVWAVIPESLVVKSFNKCSISNALYGTEDDWSSGDASSDACDRH</sequence>
<protein>
    <submittedName>
        <fullName evidence="1">Uncharacterized protein</fullName>
    </submittedName>
</protein>
<evidence type="ECO:0000313" key="2">
    <source>
        <dbReference type="Proteomes" id="UP001159363"/>
    </source>
</evidence>
<comment type="caution">
    <text evidence="1">The sequence shown here is derived from an EMBL/GenBank/DDBJ whole genome shotgun (WGS) entry which is preliminary data.</text>
</comment>
<evidence type="ECO:0000313" key="1">
    <source>
        <dbReference type="EMBL" id="KAJ8889112.1"/>
    </source>
</evidence>
<dbReference type="Proteomes" id="UP001159363">
    <property type="component" value="Chromosome 3"/>
</dbReference>
<proteinExistence type="predicted"/>